<sequence length="291" mass="32061">MKNLVNEFTRNVYIAAKNLGLPDPQARLAATQASLETAYGKSVKGNNYFGIKAGASWKGKKQDFRTWEDEGGKKIVLTDSFRRYGSLQESLQDWVETVSSRWPDAMSARTFEDAVKGLHAGVPGKGYATDKLYGQKLSYIERKIGETYAPPSEGLQRFFRETEKDIDLHNILMGHRNAPRSPNIFDTHEMAGLNAAAIPVPGRKPTSEMEVHRESALNVPLDRTAGPSPAVPRRKPGADLAATGAGNEEDFNPFDLKNPNLKLQALLLEKSPALAERLIVSAGRDPRLFGL</sequence>
<dbReference type="Proteomes" id="UP000004848">
    <property type="component" value="Unassembled WGS sequence"/>
</dbReference>
<comment type="caution">
    <text evidence="4">The sequence shown here is derived from an EMBL/GenBank/DDBJ whole genome shotgun (WGS) entry which is preliminary data.</text>
</comment>
<protein>
    <submittedName>
        <fullName evidence="4">Mannosyl-glycoprotein endo-beta-N-acetylglucosamidase</fullName>
    </submittedName>
</protein>
<dbReference type="Pfam" id="PF01832">
    <property type="entry name" value="Glucosaminidase"/>
    <property type="match status" value="1"/>
</dbReference>
<organism evidence="4 5">
    <name type="scientific">Roseibium aggregatum (strain ATCC 25650 / DSM 13394 / JCM 20685 / NBRC 16684 / NCIMB 2208 / IAM 12614 / B1)</name>
    <name type="common">Stappia aggregata</name>
    <dbReference type="NCBI Taxonomy" id="384765"/>
    <lineage>
        <taxon>Bacteria</taxon>
        <taxon>Pseudomonadati</taxon>
        <taxon>Pseudomonadota</taxon>
        <taxon>Alphaproteobacteria</taxon>
        <taxon>Hyphomicrobiales</taxon>
        <taxon>Stappiaceae</taxon>
        <taxon>Roseibium</taxon>
    </lineage>
</organism>
<accession>A0NVU2</accession>
<dbReference type="PANTHER" id="PTHR33308">
    <property type="entry name" value="PEPTIDOGLYCAN HYDROLASE FLGJ"/>
    <property type="match status" value="1"/>
</dbReference>
<gene>
    <name evidence="4" type="ORF">SIAM614_19826</name>
</gene>
<dbReference type="GO" id="GO:0004040">
    <property type="term" value="F:amidase activity"/>
    <property type="evidence" value="ECO:0007669"/>
    <property type="project" value="InterPro"/>
</dbReference>
<reference evidence="4 5" key="1">
    <citation type="submission" date="2006-05" db="EMBL/GenBank/DDBJ databases">
        <authorList>
            <person name="King G."/>
            <person name="Ferriera S."/>
            <person name="Johnson J."/>
            <person name="Kravitz S."/>
            <person name="Beeson K."/>
            <person name="Sutton G."/>
            <person name="Rogers Y.-H."/>
            <person name="Friedman R."/>
            <person name="Frazier M."/>
            <person name="Venter J.C."/>
        </authorList>
    </citation>
    <scope>NUCLEOTIDE SEQUENCE [LARGE SCALE GENOMIC DNA]</scope>
    <source>
        <strain evidence="5">ATCC 25650 / DSM 13394 / JCM 20685 / NBRC 16684 / NCIMB 2208 / IAM 12614 / B1</strain>
    </source>
</reference>
<dbReference type="eggNOG" id="COG1705">
    <property type="taxonomic scope" value="Bacteria"/>
</dbReference>
<evidence type="ECO:0000256" key="2">
    <source>
        <dbReference type="SAM" id="MobiDB-lite"/>
    </source>
</evidence>
<evidence type="ECO:0000313" key="5">
    <source>
        <dbReference type="Proteomes" id="UP000004848"/>
    </source>
</evidence>
<name>A0NVU2_ROSAI</name>
<dbReference type="InterPro" id="IPR002901">
    <property type="entry name" value="MGlyc_endo_b_GlcNAc-like_dom"/>
</dbReference>
<proteinExistence type="predicted"/>
<evidence type="ECO:0000256" key="1">
    <source>
        <dbReference type="ARBA" id="ARBA00022801"/>
    </source>
</evidence>
<dbReference type="GeneID" id="68847516"/>
<evidence type="ECO:0000259" key="3">
    <source>
        <dbReference type="Pfam" id="PF01832"/>
    </source>
</evidence>
<dbReference type="PANTHER" id="PTHR33308:SF9">
    <property type="entry name" value="PEPTIDOGLYCAN HYDROLASE FLGJ"/>
    <property type="match status" value="1"/>
</dbReference>
<dbReference type="RefSeq" id="WP_006936036.1">
    <property type="nucleotide sequence ID" value="NZ_AAUW01000011.1"/>
</dbReference>
<keyword evidence="1" id="KW-0378">Hydrolase</keyword>
<dbReference type="InterPro" id="IPR051056">
    <property type="entry name" value="Glycosyl_Hydrolase_73"/>
</dbReference>
<dbReference type="Gene3D" id="1.10.530.10">
    <property type="match status" value="1"/>
</dbReference>
<dbReference type="OrthoDB" id="289937at2"/>
<feature type="region of interest" description="Disordered" evidence="2">
    <location>
        <begin position="220"/>
        <end position="251"/>
    </location>
</feature>
<feature type="domain" description="Mannosyl-glycoprotein endo-beta-N-acetylglucosamidase-like" evidence="3">
    <location>
        <begin position="25"/>
        <end position="141"/>
    </location>
</feature>
<dbReference type="EMBL" id="AAUW01000011">
    <property type="protein sequence ID" value="EAV43107.1"/>
    <property type="molecule type" value="Genomic_DNA"/>
</dbReference>
<dbReference type="AlphaFoldDB" id="A0NVU2"/>
<evidence type="ECO:0000313" key="4">
    <source>
        <dbReference type="EMBL" id="EAV43107.1"/>
    </source>
</evidence>